<dbReference type="CDD" id="cd18011">
    <property type="entry name" value="DEXDc_RapA"/>
    <property type="match status" value="1"/>
</dbReference>
<feature type="region of interest" description="Disordered" evidence="6">
    <location>
        <begin position="965"/>
        <end position="985"/>
    </location>
</feature>
<dbReference type="PROSITE" id="PS51194">
    <property type="entry name" value="HELICASE_CTER"/>
    <property type="match status" value="1"/>
</dbReference>
<evidence type="ECO:0000256" key="1">
    <source>
        <dbReference type="ARBA" id="ARBA00022741"/>
    </source>
</evidence>
<evidence type="ECO:0000256" key="5">
    <source>
        <dbReference type="SAM" id="Coils"/>
    </source>
</evidence>
<evidence type="ECO:0000256" key="2">
    <source>
        <dbReference type="ARBA" id="ARBA00022801"/>
    </source>
</evidence>
<dbReference type="CDD" id="cd18793">
    <property type="entry name" value="SF2_C_SNF"/>
    <property type="match status" value="1"/>
</dbReference>
<dbReference type="InterPro" id="IPR024975">
    <property type="entry name" value="NOV_C"/>
</dbReference>
<evidence type="ECO:0000259" key="7">
    <source>
        <dbReference type="PROSITE" id="PS51192"/>
    </source>
</evidence>
<dbReference type="GO" id="GO:0016787">
    <property type="term" value="F:hydrolase activity"/>
    <property type="evidence" value="ECO:0007669"/>
    <property type="project" value="UniProtKB-KW"/>
</dbReference>
<dbReference type="Pfam" id="PF00271">
    <property type="entry name" value="Helicase_C"/>
    <property type="match status" value="1"/>
</dbReference>
<dbReference type="GO" id="GO:0005524">
    <property type="term" value="F:ATP binding"/>
    <property type="evidence" value="ECO:0007669"/>
    <property type="project" value="UniProtKB-KW"/>
</dbReference>
<gene>
    <name evidence="9" type="ordered locus">Cyan7425_2099</name>
</gene>
<name>B8HUB7_CYAP4</name>
<organism evidence="9">
    <name type="scientific">Cyanothece sp. (strain PCC 7425 / ATCC 29141)</name>
    <dbReference type="NCBI Taxonomy" id="395961"/>
    <lineage>
        <taxon>Bacteria</taxon>
        <taxon>Bacillati</taxon>
        <taxon>Cyanobacteriota</taxon>
        <taxon>Cyanophyceae</taxon>
        <taxon>Gomontiellales</taxon>
        <taxon>Cyanothecaceae</taxon>
        <taxon>Cyanothece</taxon>
    </lineage>
</organism>
<protein>
    <submittedName>
        <fullName evidence="9">Helicase domain protein</fullName>
    </submittedName>
</protein>
<dbReference type="InterPro" id="IPR057342">
    <property type="entry name" value="DEXDc_RapA"/>
</dbReference>
<dbReference type="InterPro" id="IPR000330">
    <property type="entry name" value="SNF2_N"/>
</dbReference>
<dbReference type="Gene3D" id="3.40.50.10810">
    <property type="entry name" value="Tandem AAA-ATPase domain"/>
    <property type="match status" value="1"/>
</dbReference>
<dbReference type="InterPro" id="IPR014001">
    <property type="entry name" value="Helicase_ATP-bd"/>
</dbReference>
<dbReference type="KEGG" id="cyn:Cyan7425_2099"/>
<dbReference type="PANTHER" id="PTHR45766">
    <property type="entry name" value="DNA ANNEALING HELICASE AND ENDONUCLEASE ZRANB3 FAMILY MEMBER"/>
    <property type="match status" value="1"/>
</dbReference>
<dbReference type="PANTHER" id="PTHR45766:SF6">
    <property type="entry name" value="SWI_SNF-RELATED MATRIX-ASSOCIATED ACTIN-DEPENDENT REGULATOR OF CHROMATIN SUBFAMILY A-LIKE PROTEIN 1"/>
    <property type="match status" value="1"/>
</dbReference>
<dbReference type="SUPFAM" id="SSF52540">
    <property type="entry name" value="P-loop containing nucleoside triphosphate hydrolases"/>
    <property type="match status" value="2"/>
</dbReference>
<keyword evidence="2" id="KW-0378">Hydrolase</keyword>
<dbReference type="EMBL" id="CP001344">
    <property type="protein sequence ID" value="ACL44462.1"/>
    <property type="molecule type" value="Genomic_DNA"/>
</dbReference>
<keyword evidence="4" id="KW-0067">ATP-binding</keyword>
<keyword evidence="3 9" id="KW-0347">Helicase</keyword>
<evidence type="ECO:0000256" key="6">
    <source>
        <dbReference type="SAM" id="MobiDB-lite"/>
    </source>
</evidence>
<dbReference type="PROSITE" id="PS51192">
    <property type="entry name" value="HELICASE_ATP_BIND_1"/>
    <property type="match status" value="1"/>
</dbReference>
<evidence type="ECO:0000256" key="3">
    <source>
        <dbReference type="ARBA" id="ARBA00022806"/>
    </source>
</evidence>
<feature type="coiled-coil region" evidence="5">
    <location>
        <begin position="389"/>
        <end position="416"/>
    </location>
</feature>
<dbReference type="Pfam" id="PF13020">
    <property type="entry name" value="NOV_C"/>
    <property type="match status" value="1"/>
</dbReference>
<dbReference type="InterPro" id="IPR027417">
    <property type="entry name" value="P-loop_NTPase"/>
</dbReference>
<dbReference type="Gene3D" id="3.40.50.300">
    <property type="entry name" value="P-loop containing nucleotide triphosphate hydrolases"/>
    <property type="match status" value="1"/>
</dbReference>
<dbReference type="OrthoDB" id="9814088at2"/>
<evidence type="ECO:0000259" key="8">
    <source>
        <dbReference type="PROSITE" id="PS51194"/>
    </source>
</evidence>
<keyword evidence="5" id="KW-0175">Coiled coil</keyword>
<feature type="domain" description="Helicase C-terminal" evidence="8">
    <location>
        <begin position="488"/>
        <end position="653"/>
    </location>
</feature>
<dbReference type="GO" id="GO:0004386">
    <property type="term" value="F:helicase activity"/>
    <property type="evidence" value="ECO:0007669"/>
    <property type="project" value="UniProtKB-KW"/>
</dbReference>
<feature type="domain" description="Helicase ATP-binding" evidence="7">
    <location>
        <begin position="116"/>
        <end position="288"/>
    </location>
</feature>
<dbReference type="AlphaFoldDB" id="B8HUB7"/>
<dbReference type="SMART" id="SM00487">
    <property type="entry name" value="DEXDc"/>
    <property type="match status" value="1"/>
</dbReference>
<dbReference type="STRING" id="395961.Cyan7425_2099"/>
<dbReference type="InterPro" id="IPR049730">
    <property type="entry name" value="SNF2/RAD54-like_C"/>
</dbReference>
<dbReference type="SMART" id="SM00490">
    <property type="entry name" value="HELICc"/>
    <property type="match status" value="1"/>
</dbReference>
<keyword evidence="1" id="KW-0547">Nucleotide-binding</keyword>
<dbReference type="HOGENOM" id="CLU_009519_0_0_3"/>
<dbReference type="InterPro" id="IPR001650">
    <property type="entry name" value="Helicase_C-like"/>
</dbReference>
<proteinExistence type="predicted"/>
<reference evidence="9" key="1">
    <citation type="submission" date="2009-01" db="EMBL/GenBank/DDBJ databases">
        <title>Complete sequence of chromosome Cyanothece sp. PCC 7425.</title>
        <authorList>
            <consortium name="US DOE Joint Genome Institute"/>
            <person name="Lucas S."/>
            <person name="Copeland A."/>
            <person name="Lapidus A."/>
            <person name="Glavina del Rio T."/>
            <person name="Dalin E."/>
            <person name="Tice H."/>
            <person name="Bruce D."/>
            <person name="Goodwin L."/>
            <person name="Pitluck S."/>
            <person name="Sims D."/>
            <person name="Meineke L."/>
            <person name="Brettin T."/>
            <person name="Detter J.C."/>
            <person name="Han C."/>
            <person name="Larimer F."/>
            <person name="Land M."/>
            <person name="Hauser L."/>
            <person name="Kyrpides N."/>
            <person name="Ovchinnikova G."/>
            <person name="Liberton M."/>
            <person name="Stoeckel J."/>
            <person name="Banerjee A."/>
            <person name="Singh A."/>
            <person name="Page L."/>
            <person name="Sato H."/>
            <person name="Zhao L."/>
            <person name="Sherman L."/>
            <person name="Pakrasi H."/>
            <person name="Richardson P."/>
        </authorList>
    </citation>
    <scope>NUCLEOTIDE SEQUENCE</scope>
    <source>
        <strain evidence="9">PCC 7425</strain>
    </source>
</reference>
<evidence type="ECO:0000256" key="4">
    <source>
        <dbReference type="ARBA" id="ARBA00022840"/>
    </source>
</evidence>
<dbReference type="eggNOG" id="COG0553">
    <property type="taxonomic scope" value="Bacteria"/>
</dbReference>
<evidence type="ECO:0000313" key="9">
    <source>
        <dbReference type="EMBL" id="ACL44462.1"/>
    </source>
</evidence>
<sequence>MAQLEDLTRGATVKGILPNQNVTVIDAKWHSGDVVELTYKDANGQPHTEILFRDRESTLEVVTEGSPWSFDGDGALLRLVSEAHRIRLAHLFDPLLAVHTSLVEPLPHQITAVYSEMLTRQPLRFLLADDPGAGKTIMAGLFIRELLIRGDLQRCLIVCPGSLAVQWQDELFQKFHLPFEILTNDRIQAARTGNAFAEMQLVIVRLDKLSRNEELQAKLGQTDWDLVVVDEAHKMSASFFGGEIRETKRYKLGKLLATLTRHFLLMSATPHNGKEEDFQLFLALLDGDRFEGRFRDGVHTCDTSDIIRRLVKEDLLKFDGKPLFPERRAHTVKYVLSDLEAILYKEVTDYVREEFNRAEALVNDGRKGTIGFALTILQRRLASSPEAIYQSLRRRRERLQKRLREEELLKRGATAELAAGITIDPEDWDDDFEDASSEEREATEEEVVDQATAARTITELQAEIDQLVELENLALKVRRSGKDRKWDELSKLLQSGTEMFDAGGHRRKLVIFTEHRDTLNYLTERIGTLLGRPEAIVIIHGGMGRDERKKAEEGFKQDIKVEVLVATDAAGEGINLQRAHLMVNYDLPWNPNRLEQRFGRIHRIGQTEVCHLWNLVAEETREGDVYLSLLKKLEIEQKALGGKVFDVLGKAIAGKELRELLIEAIRYGDRPDVKAKREQVVADRLDQGRLRELLEERALARDSMDATKVQQIRKEMERAEARKLQPHFIASFFLEAFQKLGGTVRQREPKRFEITHVPAVIRNRDRLIGIGDPILRRYERVCFEKELISVPGKPLADFVCPSHPLLDATIDLTLERHRDLLRQGAVLVDENDPGEEVRALVYLEHSIQDARTERDGRRRIVSRRMQYVEICGTGQVNGAGYAPYLDYRPLEESEKPLLDSILRGLGLRDDIESKATSYAISHLVVQHLQEVRETKEELIEKTIRAVKDRLTKEINYWDQRAADLRSQEQAGKPNAKLNSAKAQQRADELASRLQKRLSDLHQEKQLSPMPPVVIGGALVVPIGLLQRLQGKRESTPTLFANETKRVEAAAMAAVMAAEQRLGYEARDVSDRKCGYDIESVGPDTGRLRFIEVKGRIEGAETVTVTKNEILAALNKPENYILALVQVPVDQNFPEGDTFAVREPTGNYQVPGKGCVIRYVKEPFKREPDFGASSVNYKWQDLWERGREPGKEVEG</sequence>
<dbReference type="InterPro" id="IPR038718">
    <property type="entry name" value="SNF2-like_sf"/>
</dbReference>
<dbReference type="Pfam" id="PF00176">
    <property type="entry name" value="SNF2-rel_dom"/>
    <property type="match status" value="1"/>
</dbReference>
<accession>B8HUB7</accession>